<evidence type="ECO:0000313" key="1">
    <source>
        <dbReference type="EMBL" id="EOX94378.1"/>
    </source>
</evidence>
<name>A0A061DWI7_THECC</name>
<dbReference type="HOGENOM" id="CLU_935104_0_0_1"/>
<proteinExistence type="predicted"/>
<dbReference type="EMBL" id="CM001879">
    <property type="protein sequence ID" value="EOX94378.1"/>
    <property type="molecule type" value="Genomic_DNA"/>
</dbReference>
<protein>
    <submittedName>
        <fullName evidence="1">Uncharacterized protein</fullName>
    </submittedName>
</protein>
<dbReference type="Gramene" id="EOX94378">
    <property type="protein sequence ID" value="EOX94378"/>
    <property type="gene ID" value="TCM_003966"/>
</dbReference>
<dbReference type="eggNOG" id="ENOG502SH0F">
    <property type="taxonomic scope" value="Eukaryota"/>
</dbReference>
<keyword evidence="2" id="KW-1185">Reference proteome</keyword>
<accession>A0A061DWI7</accession>
<evidence type="ECO:0000313" key="2">
    <source>
        <dbReference type="Proteomes" id="UP000026915"/>
    </source>
</evidence>
<gene>
    <name evidence="1" type="ORF">TCM_003966</name>
</gene>
<dbReference type="InParanoid" id="A0A061DWI7"/>
<reference evidence="1 2" key="1">
    <citation type="journal article" date="2013" name="Genome Biol.">
        <title>The genome sequence of the most widely cultivated cacao type and its use to identify candidate genes regulating pod color.</title>
        <authorList>
            <person name="Motamayor J.C."/>
            <person name="Mockaitis K."/>
            <person name="Schmutz J."/>
            <person name="Haiminen N."/>
            <person name="Iii D.L."/>
            <person name="Cornejo O."/>
            <person name="Findley S.D."/>
            <person name="Zheng P."/>
            <person name="Utro F."/>
            <person name="Royaert S."/>
            <person name="Saski C."/>
            <person name="Jenkins J."/>
            <person name="Podicheti R."/>
            <person name="Zhao M."/>
            <person name="Scheffler B.E."/>
            <person name="Stack J.C."/>
            <person name="Feltus F.A."/>
            <person name="Mustiga G.M."/>
            <person name="Amores F."/>
            <person name="Phillips W."/>
            <person name="Marelli J.P."/>
            <person name="May G.D."/>
            <person name="Shapiro H."/>
            <person name="Ma J."/>
            <person name="Bustamante C.D."/>
            <person name="Schnell R.J."/>
            <person name="Main D."/>
            <person name="Gilbert D."/>
            <person name="Parida L."/>
            <person name="Kuhn D.N."/>
        </authorList>
    </citation>
    <scope>NUCLEOTIDE SEQUENCE [LARGE SCALE GENOMIC DNA]</scope>
    <source>
        <strain evidence="2">cv. Matina 1-6</strain>
    </source>
</reference>
<dbReference type="OMA" id="MAICCEL"/>
<dbReference type="Proteomes" id="UP000026915">
    <property type="component" value="Chromosome 1"/>
</dbReference>
<sequence length="298" mass="33911">MAEDNNNHGNNAGIQILEENKALLEYVVPLLQGLHRSIRRPAIKANNFEIKPAYIQMIQSSVQFGGLPSDDPNSHLINFLEICKNPDEAYNLLEEMTFNNYQWSSKRSNSKKAVGIHEIDALNALTVLTKRFDTIGVNVVQNSFITCDLCRDNHSSDQCPSNSESVQFVGNFNRQQNNPYSNIYYLDWRNDPNLSWNNNPVPLNPRPNNPRGFPSQARPHVLEKKHNMEEMFMQFMTKIDAVITKIETYMTKNDAIIQNQATSICNFEIQMGQLASSINSKSQGFLPSDTQANLKNKE</sequence>
<dbReference type="AlphaFoldDB" id="A0A061DWI7"/>
<organism evidence="1 2">
    <name type="scientific">Theobroma cacao</name>
    <name type="common">Cacao</name>
    <name type="synonym">Cocoa</name>
    <dbReference type="NCBI Taxonomy" id="3641"/>
    <lineage>
        <taxon>Eukaryota</taxon>
        <taxon>Viridiplantae</taxon>
        <taxon>Streptophyta</taxon>
        <taxon>Embryophyta</taxon>
        <taxon>Tracheophyta</taxon>
        <taxon>Spermatophyta</taxon>
        <taxon>Magnoliopsida</taxon>
        <taxon>eudicotyledons</taxon>
        <taxon>Gunneridae</taxon>
        <taxon>Pentapetalae</taxon>
        <taxon>rosids</taxon>
        <taxon>malvids</taxon>
        <taxon>Malvales</taxon>
        <taxon>Malvaceae</taxon>
        <taxon>Byttnerioideae</taxon>
        <taxon>Theobroma</taxon>
    </lineage>
</organism>